<dbReference type="Proteomes" id="UP000821866">
    <property type="component" value="Chromosome 8"/>
</dbReference>
<comment type="caution">
    <text evidence="2">The sequence shown here is derived from an EMBL/GenBank/DDBJ whole genome shotgun (WGS) entry which is preliminary data.</text>
</comment>
<accession>A0A9J6DDJ5</accession>
<feature type="coiled-coil region" evidence="1">
    <location>
        <begin position="36"/>
        <end position="79"/>
    </location>
</feature>
<keyword evidence="1" id="KW-0175">Coiled coil</keyword>
<protein>
    <submittedName>
        <fullName evidence="2">Uncharacterized protein</fullName>
    </submittedName>
</protein>
<evidence type="ECO:0000313" key="2">
    <source>
        <dbReference type="EMBL" id="KAH8020042.1"/>
    </source>
</evidence>
<organism evidence="2 3">
    <name type="scientific">Rhipicephalus microplus</name>
    <name type="common">Cattle tick</name>
    <name type="synonym">Boophilus microplus</name>
    <dbReference type="NCBI Taxonomy" id="6941"/>
    <lineage>
        <taxon>Eukaryota</taxon>
        <taxon>Metazoa</taxon>
        <taxon>Ecdysozoa</taxon>
        <taxon>Arthropoda</taxon>
        <taxon>Chelicerata</taxon>
        <taxon>Arachnida</taxon>
        <taxon>Acari</taxon>
        <taxon>Parasitiformes</taxon>
        <taxon>Ixodida</taxon>
        <taxon>Ixodoidea</taxon>
        <taxon>Ixodidae</taxon>
        <taxon>Rhipicephalinae</taxon>
        <taxon>Rhipicephalus</taxon>
        <taxon>Boophilus</taxon>
    </lineage>
</organism>
<name>A0A9J6DDJ5_RHIMP</name>
<evidence type="ECO:0000256" key="1">
    <source>
        <dbReference type="SAM" id="Coils"/>
    </source>
</evidence>
<reference evidence="2" key="1">
    <citation type="journal article" date="2020" name="Cell">
        <title>Large-Scale Comparative Analyses of Tick Genomes Elucidate Their Genetic Diversity and Vector Capacities.</title>
        <authorList>
            <consortium name="Tick Genome and Microbiome Consortium (TIGMIC)"/>
            <person name="Jia N."/>
            <person name="Wang J."/>
            <person name="Shi W."/>
            <person name="Du L."/>
            <person name="Sun Y."/>
            <person name="Zhan W."/>
            <person name="Jiang J.F."/>
            <person name="Wang Q."/>
            <person name="Zhang B."/>
            <person name="Ji P."/>
            <person name="Bell-Sakyi L."/>
            <person name="Cui X.M."/>
            <person name="Yuan T.T."/>
            <person name="Jiang B.G."/>
            <person name="Yang W.F."/>
            <person name="Lam T.T."/>
            <person name="Chang Q.C."/>
            <person name="Ding S.J."/>
            <person name="Wang X.J."/>
            <person name="Zhu J.G."/>
            <person name="Ruan X.D."/>
            <person name="Zhao L."/>
            <person name="Wei J.T."/>
            <person name="Ye R.Z."/>
            <person name="Que T.C."/>
            <person name="Du C.H."/>
            <person name="Zhou Y.H."/>
            <person name="Cheng J.X."/>
            <person name="Dai P.F."/>
            <person name="Guo W.B."/>
            <person name="Han X.H."/>
            <person name="Huang E.J."/>
            <person name="Li L.F."/>
            <person name="Wei W."/>
            <person name="Gao Y.C."/>
            <person name="Liu J.Z."/>
            <person name="Shao H.Z."/>
            <person name="Wang X."/>
            <person name="Wang C.C."/>
            <person name="Yang T.C."/>
            <person name="Huo Q.B."/>
            <person name="Li W."/>
            <person name="Chen H.Y."/>
            <person name="Chen S.E."/>
            <person name="Zhou L.G."/>
            <person name="Ni X.B."/>
            <person name="Tian J.H."/>
            <person name="Sheng Y."/>
            <person name="Liu T."/>
            <person name="Pan Y.S."/>
            <person name="Xia L.Y."/>
            <person name="Li J."/>
            <person name="Zhao F."/>
            <person name="Cao W.C."/>
        </authorList>
    </citation>
    <scope>NUCLEOTIDE SEQUENCE</scope>
    <source>
        <strain evidence="2">Rmic-2018</strain>
    </source>
</reference>
<reference evidence="2" key="2">
    <citation type="submission" date="2021-09" db="EMBL/GenBank/DDBJ databases">
        <authorList>
            <person name="Jia N."/>
            <person name="Wang J."/>
            <person name="Shi W."/>
            <person name="Du L."/>
            <person name="Sun Y."/>
            <person name="Zhan W."/>
            <person name="Jiang J."/>
            <person name="Wang Q."/>
            <person name="Zhang B."/>
            <person name="Ji P."/>
            <person name="Sakyi L.B."/>
            <person name="Cui X."/>
            <person name="Yuan T."/>
            <person name="Jiang B."/>
            <person name="Yang W."/>
            <person name="Lam T.T.-Y."/>
            <person name="Chang Q."/>
            <person name="Ding S."/>
            <person name="Wang X."/>
            <person name="Zhu J."/>
            <person name="Ruan X."/>
            <person name="Zhao L."/>
            <person name="Wei J."/>
            <person name="Que T."/>
            <person name="Du C."/>
            <person name="Cheng J."/>
            <person name="Dai P."/>
            <person name="Han X."/>
            <person name="Huang E."/>
            <person name="Gao Y."/>
            <person name="Liu J."/>
            <person name="Shao H."/>
            <person name="Ye R."/>
            <person name="Li L."/>
            <person name="Wei W."/>
            <person name="Wang X."/>
            <person name="Wang C."/>
            <person name="Huo Q."/>
            <person name="Li W."/>
            <person name="Guo W."/>
            <person name="Chen H."/>
            <person name="Chen S."/>
            <person name="Zhou L."/>
            <person name="Zhou L."/>
            <person name="Ni X."/>
            <person name="Tian J."/>
            <person name="Zhou Y."/>
            <person name="Sheng Y."/>
            <person name="Liu T."/>
            <person name="Pan Y."/>
            <person name="Xia L."/>
            <person name="Li J."/>
            <person name="Zhao F."/>
            <person name="Cao W."/>
        </authorList>
    </citation>
    <scope>NUCLEOTIDE SEQUENCE</scope>
    <source>
        <strain evidence="2">Rmic-2018</strain>
        <tissue evidence="2">Larvae</tissue>
    </source>
</reference>
<dbReference type="EMBL" id="JABSTU010000010">
    <property type="protein sequence ID" value="KAH8020042.1"/>
    <property type="molecule type" value="Genomic_DNA"/>
</dbReference>
<gene>
    <name evidence="2" type="ORF">HPB51_023925</name>
</gene>
<evidence type="ECO:0000313" key="3">
    <source>
        <dbReference type="Proteomes" id="UP000821866"/>
    </source>
</evidence>
<proteinExistence type="predicted"/>
<keyword evidence="3" id="KW-1185">Reference proteome</keyword>
<dbReference type="AlphaFoldDB" id="A0A9J6DDJ5"/>
<sequence>MDREKFIALGRQLGLENEELREWVERECVEARDERAREREIAKENAERQQKLLEQQQKVQEQELKILELKLRLQESASREENGFPRIRDLRCPSRSPRRRRRSLQVAVSFVTRQAIAQPTAGPARKGILSADAEYANKVDTAVTDAPVENLVKTRHHVCYRKNAKT</sequence>